<dbReference type="InterPro" id="IPR044203">
    <property type="entry name" value="GlbO/GLB3-like"/>
</dbReference>
<reference evidence="2 3" key="1">
    <citation type="journal article" date="2011" name="Science">
        <title>The Selaginella genome identifies genetic changes associated with the evolution of vascular plants.</title>
        <authorList>
            <person name="Banks J.A."/>
            <person name="Nishiyama T."/>
            <person name="Hasebe M."/>
            <person name="Bowman J.L."/>
            <person name="Gribskov M."/>
            <person name="dePamphilis C."/>
            <person name="Albert V.A."/>
            <person name="Aono N."/>
            <person name="Aoyama T."/>
            <person name="Ambrose B.A."/>
            <person name="Ashton N.W."/>
            <person name="Axtell M.J."/>
            <person name="Barker E."/>
            <person name="Barker M.S."/>
            <person name="Bennetzen J.L."/>
            <person name="Bonawitz N.D."/>
            <person name="Chapple C."/>
            <person name="Cheng C."/>
            <person name="Correa L.G."/>
            <person name="Dacre M."/>
            <person name="DeBarry J."/>
            <person name="Dreyer I."/>
            <person name="Elias M."/>
            <person name="Engstrom E.M."/>
            <person name="Estelle M."/>
            <person name="Feng L."/>
            <person name="Finet C."/>
            <person name="Floyd S.K."/>
            <person name="Frommer W.B."/>
            <person name="Fujita T."/>
            <person name="Gramzow L."/>
            <person name="Gutensohn M."/>
            <person name="Harholt J."/>
            <person name="Hattori M."/>
            <person name="Heyl A."/>
            <person name="Hirai T."/>
            <person name="Hiwatashi Y."/>
            <person name="Ishikawa M."/>
            <person name="Iwata M."/>
            <person name="Karol K.G."/>
            <person name="Koehler B."/>
            <person name="Kolukisaoglu U."/>
            <person name="Kubo M."/>
            <person name="Kurata T."/>
            <person name="Lalonde S."/>
            <person name="Li K."/>
            <person name="Li Y."/>
            <person name="Litt A."/>
            <person name="Lyons E."/>
            <person name="Manning G."/>
            <person name="Maruyama T."/>
            <person name="Michael T.P."/>
            <person name="Mikami K."/>
            <person name="Miyazaki S."/>
            <person name="Morinaga S."/>
            <person name="Murata T."/>
            <person name="Mueller-Roeber B."/>
            <person name="Nelson D.R."/>
            <person name="Obara M."/>
            <person name="Oguri Y."/>
            <person name="Olmstead R.G."/>
            <person name="Onodera N."/>
            <person name="Petersen B.L."/>
            <person name="Pils B."/>
            <person name="Prigge M."/>
            <person name="Rensing S.A."/>
            <person name="Riano-Pachon D.M."/>
            <person name="Roberts A.W."/>
            <person name="Sato Y."/>
            <person name="Scheller H.V."/>
            <person name="Schulz B."/>
            <person name="Schulz C."/>
            <person name="Shakirov E.V."/>
            <person name="Shibagaki N."/>
            <person name="Shinohara N."/>
            <person name="Shippen D.E."/>
            <person name="Soerensen I."/>
            <person name="Sotooka R."/>
            <person name="Sugimoto N."/>
            <person name="Sugita M."/>
            <person name="Sumikawa N."/>
            <person name="Tanurdzic M."/>
            <person name="Theissen G."/>
            <person name="Ulvskov P."/>
            <person name="Wakazuki S."/>
            <person name="Weng J.K."/>
            <person name="Willats W.W."/>
            <person name="Wipf D."/>
            <person name="Wolf P.G."/>
            <person name="Yang L."/>
            <person name="Zimmer A.D."/>
            <person name="Zhu Q."/>
            <person name="Mitros T."/>
            <person name="Hellsten U."/>
            <person name="Loque D."/>
            <person name="Otillar R."/>
            <person name="Salamov A."/>
            <person name="Schmutz J."/>
            <person name="Shapiro H."/>
            <person name="Lindquist E."/>
            <person name="Lucas S."/>
            <person name="Rokhsar D."/>
            <person name="Grigoriev I.V."/>
        </authorList>
    </citation>
    <scope>NUCLEOTIDE SEQUENCE [LARGE SCALE GENOMIC DNA]</scope>
</reference>
<dbReference type="InParanoid" id="D8S6E7"/>
<evidence type="ECO:0000313" key="3">
    <source>
        <dbReference type="Proteomes" id="UP000001514"/>
    </source>
</evidence>
<dbReference type="InterPro" id="IPR027417">
    <property type="entry name" value="P-loop_NTPase"/>
</dbReference>
<proteinExistence type="predicted"/>
<dbReference type="AlphaFoldDB" id="D8S6E7"/>
<dbReference type="HOGENOM" id="CLU_382825_0_0_1"/>
<dbReference type="GO" id="GO:0005344">
    <property type="term" value="F:oxygen carrier activity"/>
    <property type="evidence" value="ECO:0000318"/>
    <property type="project" value="GO_Central"/>
</dbReference>
<dbReference type="KEGG" id="smo:SELMODRAFT_444094"/>
<dbReference type="Gene3D" id="3.40.50.2000">
    <property type="entry name" value="Glycogen Phosphorylase B"/>
    <property type="match status" value="1"/>
</dbReference>
<keyword evidence="3" id="KW-1185">Reference proteome</keyword>
<evidence type="ECO:0000313" key="2">
    <source>
        <dbReference type="EMBL" id="EFJ19930.1"/>
    </source>
</evidence>
<evidence type="ECO:0000256" key="1">
    <source>
        <dbReference type="ARBA" id="ARBA00022621"/>
    </source>
</evidence>
<dbReference type="SUPFAM" id="SSF52540">
    <property type="entry name" value="P-loop containing nucleoside triphosphate hydrolases"/>
    <property type="match status" value="1"/>
</dbReference>
<dbReference type="GO" id="GO:0015671">
    <property type="term" value="P:oxygen transport"/>
    <property type="evidence" value="ECO:0000318"/>
    <property type="project" value="GO_Central"/>
</dbReference>
<protein>
    <submittedName>
        <fullName evidence="2">Uncharacterized protein</fullName>
    </submittedName>
</protein>
<dbReference type="PANTHER" id="PTHR47366">
    <property type="entry name" value="TWO-ON-TWO HEMOGLOBIN-3"/>
    <property type="match status" value="1"/>
</dbReference>
<accession>D8S6E7</accession>
<organism evidence="3">
    <name type="scientific">Selaginella moellendorffii</name>
    <name type="common">Spikemoss</name>
    <dbReference type="NCBI Taxonomy" id="88036"/>
    <lineage>
        <taxon>Eukaryota</taxon>
        <taxon>Viridiplantae</taxon>
        <taxon>Streptophyta</taxon>
        <taxon>Embryophyta</taxon>
        <taxon>Tracheophyta</taxon>
        <taxon>Lycopodiopsida</taxon>
        <taxon>Selaginellales</taxon>
        <taxon>Selaginellaceae</taxon>
        <taxon>Selaginella</taxon>
    </lineage>
</organism>
<keyword evidence="1" id="KW-0813">Transport</keyword>
<gene>
    <name evidence="2" type="ORF">SELMODRAFT_444094</name>
</gene>
<dbReference type="PANTHER" id="PTHR47366:SF1">
    <property type="entry name" value="TWO-ON-TWO HEMOGLOBIN-3"/>
    <property type="match status" value="1"/>
</dbReference>
<name>D8S6E7_SELML</name>
<dbReference type="Gene3D" id="3.40.50.300">
    <property type="entry name" value="P-loop containing nucleotide triphosphate hydrolases"/>
    <property type="match status" value="1"/>
</dbReference>
<sequence length="723" mass="81752">MNFSSNSIPPSPSRISELHRIGAAGGDSLPVFSPRKIREIFYSRDPQTMQSLQDRASALNGVSQDDDAFEIDEINLDKKLGHETFVKLSTNFYSRTSCFDRPPWTVSSDRARAERWIKHMIAALDSVEEICGFKETNAQVFLVKTISVGTLSFFRWLIAEDKEQGKSCHSWDSTSEELVLRPEFRGTCVDARERGALSNSVFAIVQPGHISSLIHFCLKLAHHGILVTFVTIHVDGLLGMGQRKDPEVPEQWKNNFNFERLELELPKGTGGFAKFFAMIEELGGPFEELHSREEIPKRAEAARKRRRVAGYDTGESWQQIKALNCKDLLNPNQVTIVPCMGTCNRGSFLFVGSPDMDELLWHCLSLEPGQELVVVGPKGTGKSCRLRAMAAALYARGPEKSVIVCVWNLERASSPTVLLRWLLDGLCFAYSGADEHKPVLEALEALWRVGVSVARLQEFLRERAAAGDDFTFVADGAEALGTRDYRGIKKVDCKEMKDTLLTLEAIVSPYKIVWGVSPEARQAEAADSERVAIYCVGGFTKEQREVFLRHSMLGAVVTGDMQRTKDMDLLAGFHPQFLDELDGACMEIARIKQAGGRKSRLLWGDTVRLAPPVELEPHEVSLLLKDEEDWQRVLLEFINGRTMSFIRRSVREVVRILDNAEVICNFHQKTQTIDKDPRYSISKHEFCSCFVEQIYMEEFQKARSCRQQEHAAWWNTCDWPTRF</sequence>
<dbReference type="Gramene" id="EFJ19930">
    <property type="protein sequence ID" value="EFJ19930"/>
    <property type="gene ID" value="SELMODRAFT_444094"/>
</dbReference>
<keyword evidence="1" id="KW-0561">Oxygen transport</keyword>
<dbReference type="EMBL" id="GL377604">
    <property type="protein sequence ID" value="EFJ19930.1"/>
    <property type="molecule type" value="Genomic_DNA"/>
</dbReference>
<dbReference type="Proteomes" id="UP000001514">
    <property type="component" value="Unassembled WGS sequence"/>
</dbReference>